<keyword evidence="5" id="KW-1185">Reference proteome</keyword>
<dbReference type="Proteomes" id="UP000295573">
    <property type="component" value="Unassembled WGS sequence"/>
</dbReference>
<keyword evidence="1 4" id="KW-0489">Methyltransferase</keyword>
<accession>A0A4R2I396</accession>
<dbReference type="GO" id="GO:0032259">
    <property type="term" value="P:methylation"/>
    <property type="evidence" value="ECO:0007669"/>
    <property type="project" value="UniProtKB-KW"/>
</dbReference>
<protein>
    <submittedName>
        <fullName evidence="4">Methyltransferase family protein</fullName>
    </submittedName>
</protein>
<evidence type="ECO:0000259" key="3">
    <source>
        <dbReference type="Pfam" id="PF13649"/>
    </source>
</evidence>
<dbReference type="Gene3D" id="3.40.50.150">
    <property type="entry name" value="Vaccinia Virus protein VP39"/>
    <property type="match status" value="1"/>
</dbReference>
<comment type="caution">
    <text evidence="4">The sequence shown here is derived from an EMBL/GenBank/DDBJ whole genome shotgun (WGS) entry which is preliminary data.</text>
</comment>
<evidence type="ECO:0000256" key="1">
    <source>
        <dbReference type="ARBA" id="ARBA00022603"/>
    </source>
</evidence>
<feature type="domain" description="Methyltransferase" evidence="3">
    <location>
        <begin position="47"/>
        <end position="135"/>
    </location>
</feature>
<gene>
    <name evidence="4" type="ORF">EV646_1262</name>
</gene>
<dbReference type="PANTHER" id="PTHR43861:SF1">
    <property type="entry name" value="TRANS-ACONITATE 2-METHYLTRANSFERASE"/>
    <property type="match status" value="1"/>
</dbReference>
<proteinExistence type="predicted"/>
<dbReference type="OrthoDB" id="9805171at2"/>
<dbReference type="InterPro" id="IPR029063">
    <property type="entry name" value="SAM-dependent_MTases_sf"/>
</dbReference>
<dbReference type="RefSeq" id="WP_132157823.1">
    <property type="nucleotide sequence ID" value="NZ_SLWR01000026.1"/>
</dbReference>
<dbReference type="EMBL" id="SLWR01000026">
    <property type="protein sequence ID" value="TCO36915.1"/>
    <property type="molecule type" value="Genomic_DNA"/>
</dbReference>
<evidence type="ECO:0000256" key="2">
    <source>
        <dbReference type="ARBA" id="ARBA00022679"/>
    </source>
</evidence>
<dbReference type="CDD" id="cd02440">
    <property type="entry name" value="AdoMet_MTases"/>
    <property type="match status" value="1"/>
</dbReference>
<reference evidence="4 5" key="1">
    <citation type="journal article" date="2015" name="Stand. Genomic Sci.">
        <title>Genomic Encyclopedia of Bacterial and Archaeal Type Strains, Phase III: the genomes of soil and plant-associated and newly described type strains.</title>
        <authorList>
            <person name="Whitman W.B."/>
            <person name="Woyke T."/>
            <person name="Klenk H.P."/>
            <person name="Zhou Y."/>
            <person name="Lilburn T.G."/>
            <person name="Beck B.J."/>
            <person name="De Vos P."/>
            <person name="Vandamme P."/>
            <person name="Eisen J.A."/>
            <person name="Garrity G."/>
            <person name="Hugenholtz P."/>
            <person name="Kyrpides N.C."/>
        </authorList>
    </citation>
    <scope>NUCLEOTIDE SEQUENCE [LARGE SCALE GENOMIC DNA]</scope>
    <source>
        <strain evidence="4 5">VKM Ac-2541</strain>
    </source>
</reference>
<sequence>MNDIQGSYATVAADYHELLKDNLQENPYDRAALDLFASLVPEGPVGDLGCGPGRITAYLASLGLDAFGIDLSPEMVGLARATYPSLRFEVGTLFDLDLEDTELAGALAWYSLVHTPPEDLPAVFAELSRVIAAGGYLLHAFKVGSGIHHLDHAYGHEVDLDVYWYDPADITDLLTEAGFAQVAMLTHAPLEHEKQPQAYVLVRKPV</sequence>
<evidence type="ECO:0000313" key="5">
    <source>
        <dbReference type="Proteomes" id="UP000295573"/>
    </source>
</evidence>
<dbReference type="AlphaFoldDB" id="A0A4R2I396"/>
<organism evidence="4 5">
    <name type="scientific">Kribbella antiqua</name>
    <dbReference type="NCBI Taxonomy" id="2512217"/>
    <lineage>
        <taxon>Bacteria</taxon>
        <taxon>Bacillati</taxon>
        <taxon>Actinomycetota</taxon>
        <taxon>Actinomycetes</taxon>
        <taxon>Propionibacteriales</taxon>
        <taxon>Kribbellaceae</taxon>
        <taxon>Kribbella</taxon>
    </lineage>
</organism>
<evidence type="ECO:0000313" key="4">
    <source>
        <dbReference type="EMBL" id="TCO36915.1"/>
    </source>
</evidence>
<dbReference type="PANTHER" id="PTHR43861">
    <property type="entry name" value="TRANS-ACONITATE 2-METHYLTRANSFERASE-RELATED"/>
    <property type="match status" value="1"/>
</dbReference>
<dbReference type="GO" id="GO:0008168">
    <property type="term" value="F:methyltransferase activity"/>
    <property type="evidence" value="ECO:0007669"/>
    <property type="project" value="UniProtKB-KW"/>
</dbReference>
<name>A0A4R2I396_9ACTN</name>
<dbReference type="Pfam" id="PF13649">
    <property type="entry name" value="Methyltransf_25"/>
    <property type="match status" value="1"/>
</dbReference>
<keyword evidence="2 4" id="KW-0808">Transferase</keyword>
<dbReference type="SUPFAM" id="SSF53335">
    <property type="entry name" value="S-adenosyl-L-methionine-dependent methyltransferases"/>
    <property type="match status" value="1"/>
</dbReference>
<dbReference type="InterPro" id="IPR041698">
    <property type="entry name" value="Methyltransf_25"/>
</dbReference>